<evidence type="ECO:0000256" key="6">
    <source>
        <dbReference type="ARBA" id="ARBA00022777"/>
    </source>
</evidence>
<comment type="caution">
    <text evidence="9">The sequence shown here is derived from an EMBL/GenBank/DDBJ whole genome shotgun (WGS) entry which is preliminary data.</text>
</comment>
<dbReference type="PANTHER" id="PTHR34581:SF2">
    <property type="entry name" value="PTS SYSTEM N,N'-DIACETYLCHITOBIOSE-SPECIFIC EIIB COMPONENT"/>
    <property type="match status" value="1"/>
</dbReference>
<evidence type="ECO:0000256" key="1">
    <source>
        <dbReference type="ARBA" id="ARBA00022448"/>
    </source>
</evidence>
<feature type="modified residue" description="Phosphocysteine; by EIIA" evidence="7">
    <location>
        <position position="8"/>
    </location>
</feature>
<dbReference type="RefSeq" id="WP_043163911.1">
    <property type="nucleotide sequence ID" value="NZ_JDUV01000001.1"/>
</dbReference>
<keyword evidence="2" id="KW-0597">Phosphoprotein</keyword>
<dbReference type="PROSITE" id="PS51100">
    <property type="entry name" value="PTS_EIIB_TYPE_3"/>
    <property type="match status" value="1"/>
</dbReference>
<evidence type="ECO:0000256" key="3">
    <source>
        <dbReference type="ARBA" id="ARBA00022597"/>
    </source>
</evidence>
<dbReference type="Proteomes" id="UP000029072">
    <property type="component" value="Unassembled WGS sequence"/>
</dbReference>
<dbReference type="InterPro" id="IPR003501">
    <property type="entry name" value="PTS_EIIB_2/3"/>
</dbReference>
<evidence type="ECO:0000256" key="5">
    <source>
        <dbReference type="ARBA" id="ARBA00022683"/>
    </source>
</evidence>
<dbReference type="Pfam" id="PF02302">
    <property type="entry name" value="PTS_IIB"/>
    <property type="match status" value="1"/>
</dbReference>
<dbReference type="STRING" id="1437609.BCAL_0216"/>
<keyword evidence="4 9" id="KW-0808">Transferase</keyword>
<dbReference type="GO" id="GO:0008982">
    <property type="term" value="F:protein-N(PI)-phosphohistidine-sugar phosphotransferase activity"/>
    <property type="evidence" value="ECO:0007669"/>
    <property type="project" value="InterPro"/>
</dbReference>
<dbReference type="GO" id="GO:0009401">
    <property type="term" value="P:phosphoenolpyruvate-dependent sugar phosphotransferase system"/>
    <property type="evidence" value="ECO:0007669"/>
    <property type="project" value="UniProtKB-KW"/>
</dbReference>
<evidence type="ECO:0000256" key="2">
    <source>
        <dbReference type="ARBA" id="ARBA00022553"/>
    </source>
</evidence>
<accession>A0A087ACW7</accession>
<dbReference type="InterPro" id="IPR036095">
    <property type="entry name" value="PTS_EIIB-like_sf"/>
</dbReference>
<keyword evidence="3" id="KW-0762">Sugar transport</keyword>
<dbReference type="EC" id="2.7.1.69" evidence="9"/>
<evidence type="ECO:0000259" key="8">
    <source>
        <dbReference type="PROSITE" id="PS51100"/>
    </source>
</evidence>
<keyword evidence="1" id="KW-0813">Transport</keyword>
<keyword evidence="5" id="KW-0598">Phosphotransferase system</keyword>
<name>A0A087ACW7_9BIFI</name>
<evidence type="ECO:0000256" key="4">
    <source>
        <dbReference type="ARBA" id="ARBA00022679"/>
    </source>
</evidence>
<sequence length="101" mass="10956">MTHIVLCCNQGMSTSILVKKMREAAAKEGVEDVQIDAYPISEIEEKAPDAAVILLGPQVRFELGRVQKLFPNTPAEAINPQDYGLARGGNVLKHALELAGR</sequence>
<evidence type="ECO:0000313" key="9">
    <source>
        <dbReference type="EMBL" id="KFI56617.1"/>
    </source>
</evidence>
<keyword evidence="6" id="KW-0418">Kinase</keyword>
<dbReference type="CDD" id="cd05564">
    <property type="entry name" value="PTS_IIB_chitobiose_lichenan"/>
    <property type="match status" value="1"/>
</dbReference>
<dbReference type="AlphaFoldDB" id="A0A087ACW7"/>
<dbReference type="PANTHER" id="PTHR34581">
    <property type="entry name" value="PTS SYSTEM N,N'-DIACETYLCHITOBIOSE-SPECIFIC EIIB COMPONENT"/>
    <property type="match status" value="1"/>
</dbReference>
<dbReference type="EMBL" id="JGYS01000001">
    <property type="protein sequence ID" value="KFI56617.1"/>
    <property type="molecule type" value="Genomic_DNA"/>
</dbReference>
<proteinExistence type="predicted"/>
<dbReference type="Gene3D" id="3.40.50.2300">
    <property type="match status" value="1"/>
</dbReference>
<gene>
    <name evidence="9" type="ORF">BCAL_0216</name>
</gene>
<dbReference type="GO" id="GO:0016301">
    <property type="term" value="F:kinase activity"/>
    <property type="evidence" value="ECO:0007669"/>
    <property type="project" value="UniProtKB-KW"/>
</dbReference>
<dbReference type="InterPro" id="IPR013012">
    <property type="entry name" value="PTS_EIIB_3"/>
</dbReference>
<feature type="domain" description="PTS EIIB type-3" evidence="8">
    <location>
        <begin position="1"/>
        <end position="101"/>
    </location>
</feature>
<dbReference type="InterPro" id="IPR051819">
    <property type="entry name" value="PTS_sugar-specific_EIIB"/>
</dbReference>
<reference evidence="9 10" key="1">
    <citation type="submission" date="2014-03" db="EMBL/GenBank/DDBJ databases">
        <title>Genomics of Bifidobacteria.</title>
        <authorList>
            <person name="Ventura M."/>
            <person name="Milani C."/>
            <person name="Lugli G.A."/>
        </authorList>
    </citation>
    <scope>NUCLEOTIDE SEQUENCE [LARGE SCALE GENOMIC DNA]</scope>
    <source>
        <strain evidence="9 10">DSM 23973</strain>
    </source>
</reference>
<dbReference type="SUPFAM" id="SSF52794">
    <property type="entry name" value="PTS system IIB component-like"/>
    <property type="match status" value="1"/>
</dbReference>
<protein>
    <submittedName>
        <fullName evidence="9">N, N'-diacetylchitobiose-specificphospho transferase enzyme IIB component</fullName>
        <ecNumber evidence="9">2.7.1.69</ecNumber>
    </submittedName>
</protein>
<dbReference type="OrthoDB" id="9808134at2"/>
<evidence type="ECO:0000313" key="10">
    <source>
        <dbReference type="Proteomes" id="UP000029072"/>
    </source>
</evidence>
<organism evidence="9 10">
    <name type="scientific">Bifidobacterium callitrichos DSM 23973</name>
    <dbReference type="NCBI Taxonomy" id="1437609"/>
    <lineage>
        <taxon>Bacteria</taxon>
        <taxon>Bacillati</taxon>
        <taxon>Actinomycetota</taxon>
        <taxon>Actinomycetes</taxon>
        <taxon>Bifidobacteriales</taxon>
        <taxon>Bifidobacteriaceae</taxon>
        <taxon>Bifidobacterium</taxon>
    </lineage>
</organism>
<evidence type="ECO:0000256" key="7">
    <source>
        <dbReference type="PROSITE-ProRule" id="PRU00423"/>
    </source>
</evidence>
<dbReference type="eggNOG" id="COG1440">
    <property type="taxonomic scope" value="Bacteria"/>
</dbReference>